<feature type="domain" description="PAC" evidence="8">
    <location>
        <begin position="511"/>
        <end position="564"/>
    </location>
</feature>
<name>A0A1F7WWN3_9BACT</name>
<dbReference type="InterPro" id="IPR003661">
    <property type="entry name" value="HisK_dim/P_dom"/>
</dbReference>
<dbReference type="Pfam" id="PF04392">
    <property type="entry name" value="ABC_sub_bind"/>
    <property type="match status" value="1"/>
</dbReference>
<dbReference type="CDD" id="cd00130">
    <property type="entry name" value="PAS"/>
    <property type="match status" value="1"/>
</dbReference>
<dbReference type="STRING" id="1817813.A2008_07765"/>
<dbReference type="PROSITE" id="PS50113">
    <property type="entry name" value="PAC"/>
    <property type="match status" value="1"/>
</dbReference>
<evidence type="ECO:0000256" key="2">
    <source>
        <dbReference type="ARBA" id="ARBA00012438"/>
    </source>
</evidence>
<dbReference type="PANTHER" id="PTHR43065:SF42">
    <property type="entry name" value="TWO-COMPONENT SENSOR PPRA"/>
    <property type="match status" value="1"/>
</dbReference>
<dbReference type="InterPro" id="IPR003594">
    <property type="entry name" value="HATPase_dom"/>
</dbReference>
<protein>
    <recommendedName>
        <fullName evidence="2">histidine kinase</fullName>
        <ecNumber evidence="2">2.7.13.3</ecNumber>
    </recommendedName>
</protein>
<dbReference type="InterPro" id="IPR005467">
    <property type="entry name" value="His_kinase_dom"/>
</dbReference>
<dbReference type="InterPro" id="IPR036097">
    <property type="entry name" value="HisK_dim/P_sf"/>
</dbReference>
<dbReference type="EMBL" id="MGFH01000060">
    <property type="protein sequence ID" value="OGM06505.1"/>
    <property type="molecule type" value="Genomic_DNA"/>
</dbReference>
<dbReference type="PANTHER" id="PTHR43065">
    <property type="entry name" value="SENSOR HISTIDINE KINASE"/>
    <property type="match status" value="1"/>
</dbReference>
<keyword evidence="3" id="KW-0597">Phosphoprotein</keyword>
<keyword evidence="4" id="KW-0175">Coiled coil</keyword>
<dbReference type="SUPFAM" id="SSF55785">
    <property type="entry name" value="PYP-like sensor domain (PAS domain)"/>
    <property type="match status" value="1"/>
</dbReference>
<feature type="domain" description="PAS" evidence="7">
    <location>
        <begin position="440"/>
        <end position="510"/>
    </location>
</feature>
<evidence type="ECO:0000259" key="7">
    <source>
        <dbReference type="PROSITE" id="PS50112"/>
    </source>
</evidence>
<gene>
    <name evidence="9" type="ORF">A2008_07765</name>
</gene>
<dbReference type="Proteomes" id="UP000178735">
    <property type="component" value="Unassembled WGS sequence"/>
</dbReference>
<dbReference type="Pfam" id="PF02518">
    <property type="entry name" value="HATPase_c"/>
    <property type="match status" value="1"/>
</dbReference>
<dbReference type="AlphaFoldDB" id="A0A1F7WWN3"/>
<feature type="transmembrane region" description="Helical" evidence="5">
    <location>
        <begin position="359"/>
        <end position="379"/>
    </location>
</feature>
<evidence type="ECO:0000256" key="4">
    <source>
        <dbReference type="SAM" id="Coils"/>
    </source>
</evidence>
<dbReference type="Gene3D" id="1.10.287.130">
    <property type="match status" value="1"/>
</dbReference>
<keyword evidence="5" id="KW-1133">Transmembrane helix</keyword>
<dbReference type="PROSITE" id="PS50109">
    <property type="entry name" value="HIS_KIN"/>
    <property type="match status" value="1"/>
</dbReference>
<evidence type="ECO:0000256" key="1">
    <source>
        <dbReference type="ARBA" id="ARBA00000085"/>
    </source>
</evidence>
<dbReference type="Gene3D" id="3.40.50.2300">
    <property type="match status" value="2"/>
</dbReference>
<comment type="catalytic activity">
    <reaction evidence="1">
        <text>ATP + protein L-histidine = ADP + protein N-phospho-L-histidine.</text>
        <dbReference type="EC" id="2.7.13.3"/>
    </reaction>
</comment>
<dbReference type="InterPro" id="IPR035965">
    <property type="entry name" value="PAS-like_dom_sf"/>
</dbReference>
<dbReference type="PROSITE" id="PS50112">
    <property type="entry name" value="PAS"/>
    <property type="match status" value="1"/>
</dbReference>
<feature type="domain" description="Histidine kinase" evidence="6">
    <location>
        <begin position="577"/>
        <end position="790"/>
    </location>
</feature>
<evidence type="ECO:0000259" key="8">
    <source>
        <dbReference type="PROSITE" id="PS50113"/>
    </source>
</evidence>
<dbReference type="NCBIfam" id="TIGR00229">
    <property type="entry name" value="sensory_box"/>
    <property type="match status" value="1"/>
</dbReference>
<dbReference type="InterPro" id="IPR036890">
    <property type="entry name" value="HATPase_C_sf"/>
</dbReference>
<evidence type="ECO:0000313" key="10">
    <source>
        <dbReference type="Proteomes" id="UP000178735"/>
    </source>
</evidence>
<sequence length="790" mass="87813">MFKKVHSILIILLIFAFFSGAFNVLASQDASPNVMAGGTAPKKARVLLVNSYSENLPWTKSITNAVEDSLRNERRLECELGVEYMDTKNTFTDEYLLKLRDIYALKYKDTVFDAVIATDDDAFNFCIKYHEELFRGVSLVFCGLNNFEQAVIAGKNISGVVEAFDIKANLELIKKIHPGAKKIYVINDKTTTGAANKVIFQKNAALFTSAFAFEYLEDLSMAEVLARVGKIEAGAVIFLMTFNRDRTDAVYSYQQSTRLIERAAKVPIYGVWDFYLGDGITGGMMISGRSQGEAAARIVSDIIRNGRKASDVPVVKTSPNRYMFDYNMLLKNRIDVSALPENSLILNRPFSFYSIDKNIFWFIIVLVAILAVLTLFLVVSVTERRVAEKELLLVNRKLENMINELENIVEKRTRELLDSNRNLKQQVAEREKVQKELVASEARYRMLAENAFDVIFETGLDGAIIYVSPNFAEAFGVAAPDSSEVSFSSLVYEADRGIVKNMFDTIGARGYANEVIFRNAGFDVRPVWLESSGKVFTAADGRLHTVIVARDVTERRKIEEEMVRNAKLESLGILAGGIAHDFNNVLMGIIGNITLARRRCGDTSISELLARAEKVSYKAKSLTEQLITFSKGGQPIKKTIDLNELIYEAVQFSLSGSSMKSEFQLDPALWKADVDEGQLIQVITNVAINARQACGENGTIVFRTQNVENIESYCCSGARGCVKISITDNGCGIAKEDLKKIFDPYFTTKPDGRGIGLAAAHSIIKNHNGIIDVESKPGEGTSFHIYLQAS</sequence>
<reference evidence="9 10" key="1">
    <citation type="journal article" date="2016" name="Nat. Commun.">
        <title>Thousands of microbial genomes shed light on interconnected biogeochemical processes in an aquifer system.</title>
        <authorList>
            <person name="Anantharaman K."/>
            <person name="Brown C.T."/>
            <person name="Hug L.A."/>
            <person name="Sharon I."/>
            <person name="Castelle C.J."/>
            <person name="Probst A.J."/>
            <person name="Thomas B.C."/>
            <person name="Singh A."/>
            <person name="Wilkins M.J."/>
            <person name="Karaoz U."/>
            <person name="Brodie E.L."/>
            <person name="Williams K.H."/>
            <person name="Hubbard S.S."/>
            <person name="Banfield J.F."/>
        </authorList>
    </citation>
    <scope>NUCLEOTIDE SEQUENCE [LARGE SCALE GENOMIC DNA]</scope>
</reference>
<dbReference type="InterPro" id="IPR000700">
    <property type="entry name" value="PAS-assoc_C"/>
</dbReference>
<organism evidence="9 10">
    <name type="scientific">Candidatus Wallbacteria bacterium GWC2_49_35</name>
    <dbReference type="NCBI Taxonomy" id="1817813"/>
    <lineage>
        <taxon>Bacteria</taxon>
        <taxon>Candidatus Walliibacteriota</taxon>
    </lineage>
</organism>
<feature type="coiled-coil region" evidence="4">
    <location>
        <begin position="384"/>
        <end position="450"/>
    </location>
</feature>
<keyword evidence="5" id="KW-0472">Membrane</keyword>
<evidence type="ECO:0000259" key="6">
    <source>
        <dbReference type="PROSITE" id="PS50109"/>
    </source>
</evidence>
<evidence type="ECO:0000256" key="3">
    <source>
        <dbReference type="ARBA" id="ARBA00022553"/>
    </source>
</evidence>
<dbReference type="InterPro" id="IPR000014">
    <property type="entry name" value="PAS"/>
</dbReference>
<dbReference type="InterPro" id="IPR007487">
    <property type="entry name" value="ABC_transpt-TYRBP-like"/>
</dbReference>
<dbReference type="Gene3D" id="3.30.450.20">
    <property type="entry name" value="PAS domain"/>
    <property type="match status" value="1"/>
</dbReference>
<dbReference type="Gene3D" id="3.30.565.10">
    <property type="entry name" value="Histidine kinase-like ATPase, C-terminal domain"/>
    <property type="match status" value="1"/>
</dbReference>
<accession>A0A1F7WWN3</accession>
<comment type="caution">
    <text evidence="9">The sequence shown here is derived from an EMBL/GenBank/DDBJ whole genome shotgun (WGS) entry which is preliminary data.</text>
</comment>
<dbReference type="EC" id="2.7.13.3" evidence="2"/>
<proteinExistence type="predicted"/>
<dbReference type="InterPro" id="IPR004358">
    <property type="entry name" value="Sig_transdc_His_kin-like_C"/>
</dbReference>
<keyword evidence="5" id="KW-0812">Transmembrane</keyword>
<dbReference type="SUPFAM" id="SSF47384">
    <property type="entry name" value="Homodimeric domain of signal transducing histidine kinase"/>
    <property type="match status" value="1"/>
</dbReference>
<dbReference type="PRINTS" id="PR00344">
    <property type="entry name" value="BCTRLSENSOR"/>
</dbReference>
<evidence type="ECO:0000313" key="9">
    <source>
        <dbReference type="EMBL" id="OGM06505.1"/>
    </source>
</evidence>
<dbReference type="SMART" id="SM00387">
    <property type="entry name" value="HATPase_c"/>
    <property type="match status" value="1"/>
</dbReference>
<evidence type="ECO:0000256" key="5">
    <source>
        <dbReference type="SAM" id="Phobius"/>
    </source>
</evidence>
<dbReference type="CDD" id="cd00082">
    <property type="entry name" value="HisKA"/>
    <property type="match status" value="1"/>
</dbReference>
<dbReference type="SUPFAM" id="SSF55874">
    <property type="entry name" value="ATPase domain of HSP90 chaperone/DNA topoisomerase II/histidine kinase"/>
    <property type="match status" value="1"/>
</dbReference>
<dbReference type="GO" id="GO:0000155">
    <property type="term" value="F:phosphorelay sensor kinase activity"/>
    <property type="evidence" value="ECO:0007669"/>
    <property type="project" value="InterPro"/>
</dbReference>
<dbReference type="SMART" id="SM00091">
    <property type="entry name" value="PAS"/>
    <property type="match status" value="1"/>
</dbReference>